<dbReference type="Proteomes" id="UP000199444">
    <property type="component" value="Unassembled WGS sequence"/>
</dbReference>
<dbReference type="PANTHER" id="PTHR31302">
    <property type="entry name" value="TRANSMEMBRANE PROTEIN WITH METALLOPHOSPHOESTERASE DOMAIN-RELATED"/>
    <property type="match status" value="1"/>
</dbReference>
<dbReference type="InterPro" id="IPR004843">
    <property type="entry name" value="Calcineurin-like_PHP"/>
</dbReference>
<dbReference type="InterPro" id="IPR051158">
    <property type="entry name" value="Metallophosphoesterase_sf"/>
</dbReference>
<dbReference type="EMBL" id="FNKD01000001">
    <property type="protein sequence ID" value="SDQ25632.1"/>
    <property type="molecule type" value="Genomic_DNA"/>
</dbReference>
<gene>
    <name evidence="4" type="ORF">SAMN05216231_1174</name>
</gene>
<evidence type="ECO:0000259" key="3">
    <source>
        <dbReference type="Pfam" id="PF00149"/>
    </source>
</evidence>
<dbReference type="AlphaFoldDB" id="A0A1H0ZE05"/>
<evidence type="ECO:0000256" key="1">
    <source>
        <dbReference type="ARBA" id="ARBA00022723"/>
    </source>
</evidence>
<keyword evidence="2" id="KW-0378">Hydrolase</keyword>
<dbReference type="GO" id="GO:0016020">
    <property type="term" value="C:membrane"/>
    <property type="evidence" value="ECO:0007669"/>
    <property type="project" value="GOC"/>
</dbReference>
<dbReference type="GO" id="GO:0008758">
    <property type="term" value="F:UDP-2,3-diacylglucosamine hydrolase activity"/>
    <property type="evidence" value="ECO:0007669"/>
    <property type="project" value="TreeGrafter"/>
</dbReference>
<sequence length="278" mass="31298">MTYLFITTIIIFFICFLLFKAYKNTQDIKINKINVASESGINNDSTLSILHLSDLHLENISLSPMQLERKLENESVDLIALTGDFLDRKRSIPKLLPYLRVLNRLEPTHGTYAVFGNHDYVLEGDDLNELKTLLEDNNVHVLQNESSTISVNGEAINIIGIDDYSTNRSNLSLAYKHIEQGKNIVLTHDPTIVLDMHEYAFDYLMAGHFHGGQICYPKAYHLAKMGKLARKNVIKGLHSHNSTPFYISEGLGQTGLNIRIGSRPEITFHDVTVGVKAS</sequence>
<keyword evidence="1" id="KW-0479">Metal-binding</keyword>
<dbReference type="Gene3D" id="3.60.21.10">
    <property type="match status" value="1"/>
</dbReference>
<dbReference type="Pfam" id="PF00149">
    <property type="entry name" value="Metallophos"/>
    <property type="match status" value="1"/>
</dbReference>
<proteinExistence type="predicted"/>
<dbReference type="GO" id="GO:0046872">
    <property type="term" value="F:metal ion binding"/>
    <property type="evidence" value="ECO:0007669"/>
    <property type="project" value="UniProtKB-KW"/>
</dbReference>
<dbReference type="PANTHER" id="PTHR31302:SF31">
    <property type="entry name" value="PHOSPHODIESTERASE YAEI"/>
    <property type="match status" value="1"/>
</dbReference>
<accession>A0A1H0ZE05</accession>
<evidence type="ECO:0000313" key="4">
    <source>
        <dbReference type="EMBL" id="SDQ25632.1"/>
    </source>
</evidence>
<dbReference type="SUPFAM" id="SSF56300">
    <property type="entry name" value="Metallo-dependent phosphatases"/>
    <property type="match status" value="1"/>
</dbReference>
<keyword evidence="5" id="KW-1185">Reference proteome</keyword>
<organism evidence="4 5">
    <name type="scientific">Virgibacillus salinus</name>
    <dbReference type="NCBI Taxonomy" id="553311"/>
    <lineage>
        <taxon>Bacteria</taxon>
        <taxon>Bacillati</taxon>
        <taxon>Bacillota</taxon>
        <taxon>Bacilli</taxon>
        <taxon>Bacillales</taxon>
        <taxon>Bacillaceae</taxon>
        <taxon>Virgibacillus</taxon>
    </lineage>
</organism>
<name>A0A1H0ZE05_9BACI</name>
<feature type="domain" description="Calcineurin-like phosphoesterase" evidence="3">
    <location>
        <begin position="48"/>
        <end position="211"/>
    </location>
</feature>
<dbReference type="GO" id="GO:0009245">
    <property type="term" value="P:lipid A biosynthetic process"/>
    <property type="evidence" value="ECO:0007669"/>
    <property type="project" value="TreeGrafter"/>
</dbReference>
<dbReference type="RefSeq" id="WP_092491988.1">
    <property type="nucleotide sequence ID" value="NZ_FNKD01000001.1"/>
</dbReference>
<evidence type="ECO:0000256" key="2">
    <source>
        <dbReference type="ARBA" id="ARBA00022801"/>
    </source>
</evidence>
<reference evidence="4 5" key="1">
    <citation type="submission" date="2016-10" db="EMBL/GenBank/DDBJ databases">
        <authorList>
            <person name="de Groot N.N."/>
        </authorList>
    </citation>
    <scope>NUCLEOTIDE SEQUENCE [LARGE SCALE GENOMIC DNA]</scope>
    <source>
        <strain evidence="4 5">CGMCC 1.10449</strain>
    </source>
</reference>
<protein>
    <recommendedName>
        <fullName evidence="3">Calcineurin-like phosphoesterase domain-containing protein</fullName>
    </recommendedName>
</protein>
<dbReference type="InterPro" id="IPR029052">
    <property type="entry name" value="Metallo-depent_PP-like"/>
</dbReference>
<evidence type="ECO:0000313" key="5">
    <source>
        <dbReference type="Proteomes" id="UP000199444"/>
    </source>
</evidence>
<dbReference type="STRING" id="553311.SAMN05216231_1174"/>